<reference evidence="2" key="2">
    <citation type="submission" date="2018-10" db="EMBL/GenBank/DDBJ databases">
        <title>De novo assembly of a Great Dane genome.</title>
        <authorList>
            <person name="Kidd J.M."/>
            <person name="Pendleton A.L."/>
            <person name="Shen F."/>
            <person name="Emery S."/>
        </authorList>
    </citation>
    <scope>NUCLEOTIDE SEQUENCE [LARGE SCALE GENOMIC DNA]</scope>
    <source>
        <strain evidence="2">Great Dane</strain>
    </source>
</reference>
<name>A0A8C0QJ69_CANLF</name>
<dbReference type="AlphaFoldDB" id="A0A8C0QJ69"/>
<dbReference type="PANTHER" id="PTHR31854:SF2">
    <property type="entry name" value="TUBULIN POLYGLUTAMYLASE COMPLEX SUBUNIT 2"/>
    <property type="match status" value="1"/>
</dbReference>
<dbReference type="Ensembl" id="ENSCAFT00000003294.5">
    <property type="protein sequence ID" value="ENSCAFP00000051095.1"/>
    <property type="gene ID" value="ENSCAFG00000002082.5"/>
</dbReference>
<reference evidence="2" key="3">
    <citation type="submission" date="2025-05" db="UniProtKB">
        <authorList>
            <consortium name="Ensembl"/>
        </authorList>
    </citation>
    <scope>IDENTIFICATION</scope>
</reference>
<dbReference type="PANTHER" id="PTHR31854">
    <property type="entry name" value="TUBULIN POLYGLUTAMYLASE COMPLEX SUBUNIT 2"/>
    <property type="match status" value="1"/>
</dbReference>
<dbReference type="Ensembl" id="ENSCAFT00040013496.1">
    <property type="protein sequence ID" value="ENSCAFP00040011697.1"/>
    <property type="gene ID" value="ENSCAFG00040007250.1"/>
</dbReference>
<evidence type="ECO:0000313" key="2">
    <source>
        <dbReference type="Ensembl" id="ENSCAFP00040011697.1"/>
    </source>
</evidence>
<accession>A0A8C0QJ69</accession>
<proteinExistence type="predicted"/>
<sequence>MEETLPQGCNKQHLEKLTLGITCILKSPLGVAEMTSIEKLPAERYMISLWEQQQQQNNYMLHEDLKNFYLVTNGFHMTWSVKLEEHTIPPGSMAINSISKLTPLNQSSMYSFPNAPTLADLEDDTLEANNGTFSLS</sequence>
<reference evidence="1 3" key="1">
    <citation type="journal article" date="2005" name="Nature">
        <title>Genome sequence, comparative analysis and haplotype structure of the domestic dog.</title>
        <authorList>
            <consortium name="Broad Sequencing Platform"/>
            <person name="Lindblad-Toh K."/>
            <person name="Wade C.M."/>
            <person name="Mikkelsen T.S."/>
            <person name="Karlsson E.K."/>
            <person name="Jaffe D.B."/>
            <person name="Kamal M."/>
            <person name="Clamp M."/>
            <person name="Chang J.L."/>
            <person name="Kulbokas E.J. III"/>
            <person name="Zody M.C."/>
            <person name="Mauceli E."/>
            <person name="Xie X."/>
            <person name="Breen M."/>
            <person name="Wayne R.K."/>
            <person name="Ostrander E.A."/>
            <person name="Ponting C.P."/>
            <person name="Galibert F."/>
            <person name="Smith D.R."/>
            <person name="DeJong P.J."/>
            <person name="Kirkness E."/>
            <person name="Alvarez P."/>
            <person name="Biagi T."/>
            <person name="Brockman W."/>
            <person name="Butler J."/>
            <person name="Chin C.W."/>
            <person name="Cook A."/>
            <person name="Cuff J."/>
            <person name="Daly M.J."/>
            <person name="DeCaprio D."/>
            <person name="Gnerre S."/>
            <person name="Grabherr M."/>
            <person name="Kellis M."/>
            <person name="Kleber M."/>
            <person name="Bardeleben C."/>
            <person name="Goodstadt L."/>
            <person name="Heger A."/>
            <person name="Hitte C."/>
            <person name="Kim L."/>
            <person name="Koepfli K.P."/>
            <person name="Parker H.G."/>
            <person name="Pollinger J.P."/>
            <person name="Searle S.M."/>
            <person name="Sutter N.B."/>
            <person name="Thomas R."/>
            <person name="Webber C."/>
            <person name="Baldwin J."/>
            <person name="Abebe A."/>
            <person name="Abouelleil A."/>
            <person name="Aftuck L."/>
            <person name="Ait-Zahra M."/>
            <person name="Aldredge T."/>
            <person name="Allen N."/>
            <person name="An P."/>
            <person name="Anderson S."/>
            <person name="Antoine C."/>
            <person name="Arachchi H."/>
            <person name="Aslam A."/>
            <person name="Ayotte L."/>
            <person name="Bachantsang P."/>
            <person name="Barry A."/>
            <person name="Bayul T."/>
            <person name="Benamara M."/>
            <person name="Berlin A."/>
            <person name="Bessette D."/>
            <person name="Blitshteyn B."/>
            <person name="Bloom T."/>
            <person name="Blye J."/>
            <person name="Boguslavskiy L."/>
            <person name="Bonnet C."/>
            <person name="Boukhgalter B."/>
            <person name="Brown A."/>
            <person name="Cahill P."/>
            <person name="Calixte N."/>
            <person name="Camarata J."/>
            <person name="Cheshatsang Y."/>
            <person name="Chu J."/>
            <person name="Citroen M."/>
            <person name="Collymore A."/>
            <person name="Cooke P."/>
            <person name="Dawoe T."/>
            <person name="Daza R."/>
            <person name="Decktor K."/>
            <person name="DeGray S."/>
            <person name="Dhargay N."/>
            <person name="Dooley K."/>
            <person name="Dooley K."/>
            <person name="Dorje P."/>
            <person name="Dorjee K."/>
            <person name="Dorris L."/>
            <person name="Duffey N."/>
            <person name="Dupes A."/>
            <person name="Egbiremolen O."/>
            <person name="Elong R."/>
            <person name="Falk J."/>
            <person name="Farina A."/>
            <person name="Faro S."/>
            <person name="Ferguson D."/>
            <person name="Ferreira P."/>
            <person name="Fisher S."/>
            <person name="FitzGerald M."/>
            <person name="Foley K."/>
            <person name="Foley C."/>
            <person name="Franke A."/>
            <person name="Friedrich D."/>
            <person name="Gage D."/>
            <person name="Garber M."/>
            <person name="Gearin G."/>
            <person name="Giannoukos G."/>
            <person name="Goode T."/>
            <person name="Goyette A."/>
            <person name="Graham J."/>
            <person name="Grandbois E."/>
            <person name="Gyaltsen K."/>
            <person name="Hafez N."/>
            <person name="Hagopian D."/>
            <person name="Hagos B."/>
            <person name="Hall J."/>
            <person name="Healy C."/>
            <person name="Hegarty R."/>
            <person name="Honan T."/>
            <person name="Horn A."/>
            <person name="Houde N."/>
            <person name="Hughes L."/>
            <person name="Hunnicutt L."/>
            <person name="Husby M."/>
            <person name="Jester B."/>
            <person name="Jones C."/>
            <person name="Kamat A."/>
            <person name="Kanga B."/>
            <person name="Kells C."/>
            <person name="Khazanovich D."/>
            <person name="Kieu A.C."/>
            <person name="Kisner P."/>
            <person name="Kumar M."/>
            <person name="Lance K."/>
            <person name="Landers T."/>
            <person name="Lara M."/>
            <person name="Lee W."/>
            <person name="Leger J.P."/>
            <person name="Lennon N."/>
            <person name="Leuper L."/>
            <person name="LeVine S."/>
            <person name="Liu J."/>
            <person name="Liu X."/>
            <person name="Lokyitsang Y."/>
            <person name="Lokyitsang T."/>
            <person name="Lui A."/>
            <person name="Macdonald J."/>
            <person name="Major J."/>
            <person name="Marabella R."/>
            <person name="Maru K."/>
            <person name="Matthews C."/>
            <person name="McDonough S."/>
            <person name="Mehta T."/>
            <person name="Meldrim J."/>
            <person name="Melnikov A."/>
            <person name="Meneus L."/>
            <person name="Mihalev A."/>
            <person name="Mihova T."/>
            <person name="Miller K."/>
            <person name="Mittelman R."/>
            <person name="Mlenga V."/>
            <person name="Mulrain L."/>
            <person name="Munson G."/>
            <person name="Navidi A."/>
            <person name="Naylor J."/>
            <person name="Nguyen T."/>
            <person name="Nguyen N."/>
            <person name="Nguyen C."/>
            <person name="Nguyen T."/>
            <person name="Nicol R."/>
            <person name="Norbu N."/>
            <person name="Norbu C."/>
            <person name="Novod N."/>
            <person name="Nyima T."/>
            <person name="Olandt P."/>
            <person name="O'Neill B."/>
            <person name="O'Neill K."/>
            <person name="Osman S."/>
            <person name="Oyono L."/>
            <person name="Patti C."/>
            <person name="Perrin D."/>
            <person name="Phunkhang P."/>
            <person name="Pierre F."/>
            <person name="Priest M."/>
            <person name="Rachupka A."/>
            <person name="Raghuraman S."/>
            <person name="Rameau R."/>
            <person name="Ray V."/>
            <person name="Raymond C."/>
            <person name="Rege F."/>
            <person name="Rise C."/>
            <person name="Rogers J."/>
            <person name="Rogov P."/>
            <person name="Sahalie J."/>
            <person name="Settipalli S."/>
            <person name="Sharpe T."/>
            <person name="Shea T."/>
            <person name="Sheehan M."/>
            <person name="Sherpa N."/>
            <person name="Shi J."/>
            <person name="Shih D."/>
            <person name="Sloan J."/>
            <person name="Smith C."/>
            <person name="Sparrow T."/>
            <person name="Stalker J."/>
            <person name="Stange-Thomann N."/>
            <person name="Stavropoulos S."/>
            <person name="Stone C."/>
            <person name="Stone S."/>
            <person name="Sykes S."/>
            <person name="Tchuinga P."/>
            <person name="Tenzing P."/>
            <person name="Tesfaye S."/>
            <person name="Thoulutsang D."/>
            <person name="Thoulutsang Y."/>
            <person name="Topham K."/>
            <person name="Topping I."/>
            <person name="Tsamla T."/>
            <person name="Vassiliev H."/>
            <person name="Venkataraman V."/>
            <person name="Vo A."/>
            <person name="Wangchuk T."/>
            <person name="Wangdi T."/>
            <person name="Weiand M."/>
            <person name="Wilkinson J."/>
            <person name="Wilson A."/>
            <person name="Yadav S."/>
            <person name="Yang S."/>
            <person name="Yang X."/>
            <person name="Young G."/>
            <person name="Yu Q."/>
            <person name="Zainoun J."/>
            <person name="Zembek L."/>
            <person name="Zimmer A."/>
            <person name="Lander E.S."/>
        </authorList>
    </citation>
    <scope>NUCLEOTIDE SEQUENCE [LARGE SCALE GENOMIC DNA]</scope>
    <source>
        <strain evidence="1">Boxer</strain>
    </source>
</reference>
<evidence type="ECO:0000313" key="1">
    <source>
        <dbReference type="Ensembl" id="ENSCAFP00000051095.1"/>
    </source>
</evidence>
<dbReference type="OrthoDB" id="10249691at2759"/>
<dbReference type="Proteomes" id="UP000694542">
    <property type="component" value="Chromosome 10"/>
</dbReference>
<evidence type="ECO:0000313" key="3">
    <source>
        <dbReference type="Proteomes" id="UP000002254"/>
    </source>
</evidence>
<protein>
    <submittedName>
        <fullName evidence="2">Uncharacterized protein</fullName>
    </submittedName>
</protein>
<dbReference type="InterPro" id="IPR039231">
    <property type="entry name" value="TPGS2"/>
</dbReference>
<dbReference type="Proteomes" id="UP000002254">
    <property type="component" value="Chromosome 10"/>
</dbReference>
<organism evidence="2 4">
    <name type="scientific">Canis lupus familiaris</name>
    <name type="common">Dog</name>
    <name type="synonym">Canis familiaris</name>
    <dbReference type="NCBI Taxonomy" id="9615"/>
    <lineage>
        <taxon>Eukaryota</taxon>
        <taxon>Metazoa</taxon>
        <taxon>Chordata</taxon>
        <taxon>Craniata</taxon>
        <taxon>Vertebrata</taxon>
        <taxon>Euteleostomi</taxon>
        <taxon>Mammalia</taxon>
        <taxon>Eutheria</taxon>
        <taxon>Laurasiatheria</taxon>
        <taxon>Carnivora</taxon>
        <taxon>Caniformia</taxon>
        <taxon>Canidae</taxon>
        <taxon>Canis</taxon>
    </lineage>
</organism>
<evidence type="ECO:0000313" key="4">
    <source>
        <dbReference type="Proteomes" id="UP000694542"/>
    </source>
</evidence>